<evidence type="ECO:0000256" key="1">
    <source>
        <dbReference type="SAM" id="MobiDB-lite"/>
    </source>
</evidence>
<organism evidence="2 3">
    <name type="scientific">Channa striata</name>
    <name type="common">Snakehead murrel</name>
    <name type="synonym">Ophicephalus striatus</name>
    <dbReference type="NCBI Taxonomy" id="64152"/>
    <lineage>
        <taxon>Eukaryota</taxon>
        <taxon>Metazoa</taxon>
        <taxon>Chordata</taxon>
        <taxon>Craniata</taxon>
        <taxon>Vertebrata</taxon>
        <taxon>Euteleostomi</taxon>
        <taxon>Actinopterygii</taxon>
        <taxon>Neopterygii</taxon>
        <taxon>Teleostei</taxon>
        <taxon>Neoteleostei</taxon>
        <taxon>Acanthomorphata</taxon>
        <taxon>Anabantaria</taxon>
        <taxon>Anabantiformes</taxon>
        <taxon>Channoidei</taxon>
        <taxon>Channidae</taxon>
        <taxon>Channa</taxon>
    </lineage>
</organism>
<name>A0AA88IJU0_CHASR</name>
<feature type="compositionally biased region" description="Basic and acidic residues" evidence="1">
    <location>
        <begin position="58"/>
        <end position="71"/>
    </location>
</feature>
<dbReference type="Proteomes" id="UP001187415">
    <property type="component" value="Unassembled WGS sequence"/>
</dbReference>
<proteinExistence type="predicted"/>
<gene>
    <name evidence="2" type="ORF">Q5P01_000668</name>
</gene>
<sequence>MVGQLNRESDLAEDVLTRALVDTFASNPYPESRREEEVSEARDECRYGRGIRSSRPSPLDHPETAESREAPSRCPCDSSPRVQFQTKGLLQSSPRAGFKRPAAETVLQKPHGPPVAVMDVDDAIDVFPGRRSEC</sequence>
<dbReference type="AlphaFoldDB" id="A0AA88IJU0"/>
<dbReference type="EMBL" id="JAUPFM010000074">
    <property type="protein sequence ID" value="KAK2814221.1"/>
    <property type="molecule type" value="Genomic_DNA"/>
</dbReference>
<feature type="compositionally biased region" description="Basic and acidic residues" evidence="1">
    <location>
        <begin position="31"/>
        <end position="47"/>
    </location>
</feature>
<accession>A0AA88IJU0</accession>
<comment type="caution">
    <text evidence="2">The sequence shown here is derived from an EMBL/GenBank/DDBJ whole genome shotgun (WGS) entry which is preliminary data.</text>
</comment>
<evidence type="ECO:0000313" key="2">
    <source>
        <dbReference type="EMBL" id="KAK2814221.1"/>
    </source>
</evidence>
<protein>
    <submittedName>
        <fullName evidence="2">Uncharacterized protein</fullName>
    </submittedName>
</protein>
<evidence type="ECO:0000313" key="3">
    <source>
        <dbReference type="Proteomes" id="UP001187415"/>
    </source>
</evidence>
<feature type="region of interest" description="Disordered" evidence="1">
    <location>
        <begin position="26"/>
        <end position="82"/>
    </location>
</feature>
<reference evidence="2" key="1">
    <citation type="submission" date="2023-07" db="EMBL/GenBank/DDBJ databases">
        <title>Chromosome-level Genome Assembly of Striped Snakehead (Channa striata).</title>
        <authorList>
            <person name="Liu H."/>
        </authorList>
    </citation>
    <scope>NUCLEOTIDE SEQUENCE</scope>
    <source>
        <strain evidence="2">Gz</strain>
        <tissue evidence="2">Muscle</tissue>
    </source>
</reference>
<keyword evidence="3" id="KW-1185">Reference proteome</keyword>